<proteinExistence type="predicted"/>
<dbReference type="PANTHER" id="PTHR22595">
    <property type="entry name" value="CHITINASE-RELATED"/>
    <property type="match status" value="1"/>
</dbReference>
<dbReference type="Proteomes" id="UP000663842">
    <property type="component" value="Unassembled WGS sequence"/>
</dbReference>
<evidence type="ECO:0000256" key="1">
    <source>
        <dbReference type="ARBA" id="ARBA00022821"/>
    </source>
</evidence>
<dbReference type="CDD" id="cd00118">
    <property type="entry name" value="LysM"/>
    <property type="match status" value="1"/>
</dbReference>
<accession>A0A820DFS2</accession>
<dbReference type="InterPro" id="IPR036779">
    <property type="entry name" value="LysM_dom_sf"/>
</dbReference>
<dbReference type="EMBL" id="CAJOBF010000071">
    <property type="protein sequence ID" value="CAF3739555.1"/>
    <property type="molecule type" value="Genomic_DNA"/>
</dbReference>
<dbReference type="SMART" id="SM00257">
    <property type="entry name" value="LysM"/>
    <property type="match status" value="1"/>
</dbReference>
<dbReference type="PANTHER" id="PTHR22595:SF79">
    <property type="entry name" value="CHITINASE 12"/>
    <property type="match status" value="1"/>
</dbReference>
<dbReference type="Proteomes" id="UP000663866">
    <property type="component" value="Unassembled WGS sequence"/>
</dbReference>
<keyword evidence="2" id="KW-1015">Disulfide bond</keyword>
<dbReference type="Pfam" id="PF00182">
    <property type="entry name" value="Glyco_hydro_19"/>
    <property type="match status" value="1"/>
</dbReference>
<comment type="caution">
    <text evidence="5">The sequence shown here is derived from an EMBL/GenBank/DDBJ whole genome shotgun (WGS) entry which is preliminary data.</text>
</comment>
<reference evidence="5" key="1">
    <citation type="submission" date="2021-02" db="EMBL/GenBank/DDBJ databases">
        <authorList>
            <person name="Nowell W R."/>
        </authorList>
    </citation>
    <scope>NUCLEOTIDE SEQUENCE</scope>
</reference>
<evidence type="ECO:0000313" key="4">
    <source>
        <dbReference type="EMBL" id="CAF3739555.1"/>
    </source>
</evidence>
<dbReference type="GO" id="GO:0004568">
    <property type="term" value="F:chitinase activity"/>
    <property type="evidence" value="ECO:0007669"/>
    <property type="project" value="InterPro"/>
</dbReference>
<dbReference type="InterPro" id="IPR023346">
    <property type="entry name" value="Lysozyme-like_dom_sf"/>
</dbReference>
<name>A0A820DFS2_9BILA</name>
<dbReference type="InterPro" id="IPR018392">
    <property type="entry name" value="LysM"/>
</dbReference>
<evidence type="ECO:0000313" key="6">
    <source>
        <dbReference type="Proteomes" id="UP000663866"/>
    </source>
</evidence>
<dbReference type="PROSITE" id="PS51782">
    <property type="entry name" value="LYSM"/>
    <property type="match status" value="1"/>
</dbReference>
<keyword evidence="1" id="KW-0611">Plant defense</keyword>
<dbReference type="AlphaFoldDB" id="A0A820DFS2"/>
<feature type="domain" description="LysM" evidence="3">
    <location>
        <begin position="2"/>
        <end position="48"/>
    </location>
</feature>
<dbReference type="SUPFAM" id="SSF54106">
    <property type="entry name" value="LysM domain"/>
    <property type="match status" value="1"/>
</dbReference>
<dbReference type="GO" id="GO:0006032">
    <property type="term" value="P:chitin catabolic process"/>
    <property type="evidence" value="ECO:0007669"/>
    <property type="project" value="InterPro"/>
</dbReference>
<gene>
    <name evidence="5" type="ORF">OVN521_LOCUS27989</name>
    <name evidence="4" type="ORF">UXM345_LOCUS1340</name>
</gene>
<dbReference type="EMBL" id="CAJOBG010007960">
    <property type="protein sequence ID" value="CAF4231300.1"/>
    <property type="molecule type" value="Genomic_DNA"/>
</dbReference>
<dbReference type="Gene3D" id="3.10.350.10">
    <property type="entry name" value="LysM domain"/>
    <property type="match status" value="1"/>
</dbReference>
<protein>
    <recommendedName>
        <fullName evidence="3">LysM domain-containing protein</fullName>
    </recommendedName>
</protein>
<sequence>MSQYVVKAGDNLWDIAEKLLGDGHRHEEIQRINNLTSADIRPGQILMIPGQGHGTTNHVTTSHSNISHGNTSISVILCIFKKDEFDTALTSNNYPVQHRKYDYFIQSIDDASIATKSEAAMYLATLLHESSGLRVTKENPNSESNRAYGTYIGRGYIQLSSEANYRAASHDLGEDYVTYPDSVSQDPHAWNVSAWYWKNQVHQHVKNGFTATVTHGIRPLEPHIHERKIIYGNVCKAFHVHQQQ</sequence>
<dbReference type="Pfam" id="PF01476">
    <property type="entry name" value="LysM"/>
    <property type="match status" value="1"/>
</dbReference>
<dbReference type="SUPFAM" id="SSF53955">
    <property type="entry name" value="Lysozyme-like"/>
    <property type="match status" value="1"/>
</dbReference>
<dbReference type="GO" id="GO:0016998">
    <property type="term" value="P:cell wall macromolecule catabolic process"/>
    <property type="evidence" value="ECO:0007669"/>
    <property type="project" value="InterPro"/>
</dbReference>
<dbReference type="InterPro" id="IPR000726">
    <property type="entry name" value="Glyco_hydro_19_cat"/>
</dbReference>
<dbReference type="GO" id="GO:0006952">
    <property type="term" value="P:defense response"/>
    <property type="evidence" value="ECO:0007669"/>
    <property type="project" value="UniProtKB-KW"/>
</dbReference>
<keyword evidence="6" id="KW-1185">Reference proteome</keyword>
<evidence type="ECO:0000259" key="3">
    <source>
        <dbReference type="PROSITE" id="PS51782"/>
    </source>
</evidence>
<dbReference type="Gene3D" id="1.10.530.10">
    <property type="match status" value="1"/>
</dbReference>
<evidence type="ECO:0000256" key="2">
    <source>
        <dbReference type="ARBA" id="ARBA00023157"/>
    </source>
</evidence>
<organism evidence="5 6">
    <name type="scientific">Rotaria magnacalcarata</name>
    <dbReference type="NCBI Taxonomy" id="392030"/>
    <lineage>
        <taxon>Eukaryota</taxon>
        <taxon>Metazoa</taxon>
        <taxon>Spiralia</taxon>
        <taxon>Gnathifera</taxon>
        <taxon>Rotifera</taxon>
        <taxon>Eurotatoria</taxon>
        <taxon>Bdelloidea</taxon>
        <taxon>Philodinida</taxon>
        <taxon>Philodinidae</taxon>
        <taxon>Rotaria</taxon>
    </lineage>
</organism>
<evidence type="ECO:0000313" key="5">
    <source>
        <dbReference type="EMBL" id="CAF4231300.1"/>
    </source>
</evidence>